<keyword evidence="2" id="KW-0012">Acyltransferase</keyword>
<dbReference type="Gene3D" id="3.40.630.30">
    <property type="match status" value="1"/>
</dbReference>
<reference evidence="4 5" key="1">
    <citation type="journal article" date="1991" name="Int. J. Syst. Bacteriol.">
        <title>Description of the erythromycin-producing bacterium Arthrobacter sp. strain NRRL B-3381 as Aeromicrobium erythreum gen. nov., sp. nov.</title>
        <authorList>
            <person name="Miller E.S."/>
            <person name="Woese C.R."/>
            <person name="Brenner S."/>
        </authorList>
    </citation>
    <scope>NUCLEOTIDE SEQUENCE [LARGE SCALE GENOMIC DNA]</scope>
    <source>
        <strain evidence="4 5">AR18</strain>
    </source>
</reference>
<proteinExistence type="predicted"/>
<sequence>MTDLWERAARTSHGFMADHDFTDAHPYLRDALLPSMDVWVAERAGRPLGLAGCRGTHLELLYVEPEVHGTGIGTLLLDHVAPTSVEVYAGNAHGLGFYTSHGFRTLRTHTTDAFGRPFPVVHLVRELS</sequence>
<evidence type="ECO:0000313" key="5">
    <source>
        <dbReference type="Proteomes" id="UP000067689"/>
    </source>
</evidence>
<dbReference type="CDD" id="cd04301">
    <property type="entry name" value="NAT_SF"/>
    <property type="match status" value="1"/>
</dbReference>
<dbReference type="SUPFAM" id="SSF55729">
    <property type="entry name" value="Acyl-CoA N-acyltransferases (Nat)"/>
    <property type="match status" value="1"/>
</dbReference>
<evidence type="ECO:0000256" key="1">
    <source>
        <dbReference type="ARBA" id="ARBA00022679"/>
    </source>
</evidence>
<evidence type="ECO:0000313" key="4">
    <source>
        <dbReference type="EMBL" id="ALX03894.1"/>
    </source>
</evidence>
<evidence type="ECO:0000256" key="2">
    <source>
        <dbReference type="ARBA" id="ARBA00023315"/>
    </source>
</evidence>
<dbReference type="AlphaFoldDB" id="A0A0U4CL42"/>
<dbReference type="STRING" id="2041.AERYTH_03840"/>
<evidence type="ECO:0000259" key="3">
    <source>
        <dbReference type="PROSITE" id="PS51186"/>
    </source>
</evidence>
<gene>
    <name evidence="4" type="ORF">AERYTH_03840</name>
</gene>
<dbReference type="InterPro" id="IPR016181">
    <property type="entry name" value="Acyl_CoA_acyltransferase"/>
</dbReference>
<dbReference type="KEGG" id="aer:AERYTH_03840"/>
<dbReference type="PATRIC" id="fig|2041.4.peg.802"/>
<accession>A0A0U4CL42</accession>
<organism evidence="4 5">
    <name type="scientific">Aeromicrobium erythreum</name>
    <dbReference type="NCBI Taxonomy" id="2041"/>
    <lineage>
        <taxon>Bacteria</taxon>
        <taxon>Bacillati</taxon>
        <taxon>Actinomycetota</taxon>
        <taxon>Actinomycetes</taxon>
        <taxon>Propionibacteriales</taxon>
        <taxon>Nocardioidaceae</taxon>
        <taxon>Aeromicrobium</taxon>
    </lineage>
</organism>
<dbReference type="EMBL" id="CP011502">
    <property type="protein sequence ID" value="ALX03894.1"/>
    <property type="molecule type" value="Genomic_DNA"/>
</dbReference>
<dbReference type="PANTHER" id="PTHR43800">
    <property type="entry name" value="PEPTIDYL-LYSINE N-ACETYLTRANSFERASE YJAB"/>
    <property type="match status" value="1"/>
</dbReference>
<dbReference type="PROSITE" id="PS51186">
    <property type="entry name" value="GNAT"/>
    <property type="match status" value="1"/>
</dbReference>
<protein>
    <recommendedName>
        <fullName evidence="3">N-acetyltransferase domain-containing protein</fullName>
    </recommendedName>
</protein>
<keyword evidence="1" id="KW-0808">Transferase</keyword>
<dbReference type="Pfam" id="PF13508">
    <property type="entry name" value="Acetyltransf_7"/>
    <property type="match status" value="1"/>
</dbReference>
<dbReference type="PANTHER" id="PTHR43800:SF1">
    <property type="entry name" value="PEPTIDYL-LYSINE N-ACETYLTRANSFERASE YJAB"/>
    <property type="match status" value="1"/>
</dbReference>
<keyword evidence="5" id="KW-1185">Reference proteome</keyword>
<dbReference type="InterPro" id="IPR000182">
    <property type="entry name" value="GNAT_dom"/>
</dbReference>
<dbReference type="GO" id="GO:0016747">
    <property type="term" value="F:acyltransferase activity, transferring groups other than amino-acyl groups"/>
    <property type="evidence" value="ECO:0007669"/>
    <property type="project" value="InterPro"/>
</dbReference>
<dbReference type="Proteomes" id="UP000067689">
    <property type="component" value="Chromosome"/>
</dbReference>
<name>A0A0U4CL42_9ACTN</name>
<feature type="domain" description="N-acetyltransferase" evidence="3">
    <location>
        <begin position="1"/>
        <end position="121"/>
    </location>
</feature>